<gene>
    <name evidence="1" type="ORF">DLM78_15100</name>
</gene>
<dbReference type="AlphaFoldDB" id="A0A8B6RYA1"/>
<evidence type="ECO:0000313" key="1">
    <source>
        <dbReference type="EMBL" id="RHX85419.1"/>
    </source>
</evidence>
<dbReference type="Proteomes" id="UP000266669">
    <property type="component" value="Unassembled WGS sequence"/>
</dbReference>
<dbReference type="EMBL" id="QHCS01000003">
    <property type="protein sequence ID" value="RHX85419.1"/>
    <property type="molecule type" value="Genomic_DNA"/>
</dbReference>
<organism evidence="1 2">
    <name type="scientific">Leptospira stimsonii</name>
    <dbReference type="NCBI Taxonomy" id="2202203"/>
    <lineage>
        <taxon>Bacteria</taxon>
        <taxon>Pseudomonadati</taxon>
        <taxon>Spirochaetota</taxon>
        <taxon>Spirochaetia</taxon>
        <taxon>Leptospirales</taxon>
        <taxon>Leptospiraceae</taxon>
        <taxon>Leptospira</taxon>
    </lineage>
</organism>
<proteinExistence type="predicted"/>
<accession>A0A8B6RYA1</accession>
<reference evidence="2" key="1">
    <citation type="submission" date="2018-05" db="EMBL/GenBank/DDBJ databases">
        <title>Leptospira yasudae sp. nov. and Leptospira stimsonii sp. nov., two pathogenic species of the genus Leptospira isolated from environmental sources.</title>
        <authorList>
            <person name="Casanovas-Massana A."/>
            <person name="Hamond C."/>
            <person name="Santos L.A."/>
            <person name="Hacker K.P."/>
            <person name="Balassiano I."/>
            <person name="Medeiros M.A."/>
            <person name="Reis M.G."/>
            <person name="Ko A.I."/>
            <person name="Wunder E.A."/>
        </authorList>
    </citation>
    <scope>NUCLEOTIDE SEQUENCE [LARGE SCALE GENOMIC DNA]</scope>
    <source>
        <strain evidence="2">AMB6-RJ</strain>
    </source>
</reference>
<sequence length="209" mass="23673">MIFKTLKFNILPFLLIFSAIGFNKSLDAVSLVVESSFEALESIESQDDLSFQSFKTQDDSLESSLSFSKDSFTVEDSFFLPNNELDVLDLDFSFLDSLKSFSSIHNSVFKIVSSDFHLKKFEFSNSSSSSFLVSFYILDLLLPKKQRKIFPSFVSTNSALYQNLNTFPGSVSGVRLSFSPNNINRKLMRYYAIRSDGPPYHSLNQVCTV</sequence>
<comment type="caution">
    <text evidence="1">The sequence shown here is derived from an EMBL/GenBank/DDBJ whole genome shotgun (WGS) entry which is preliminary data.</text>
</comment>
<protein>
    <submittedName>
        <fullName evidence="1">Uncharacterized protein</fullName>
    </submittedName>
</protein>
<name>A0A8B6RYA1_9LEPT</name>
<evidence type="ECO:0000313" key="2">
    <source>
        <dbReference type="Proteomes" id="UP000266669"/>
    </source>
</evidence>